<feature type="binding site" evidence="1">
    <location>
        <position position="217"/>
    </location>
    <ligand>
        <name>Mg(2+)</name>
        <dbReference type="ChEBI" id="CHEBI:18420"/>
        <label>1</label>
    </ligand>
</feature>
<protein>
    <submittedName>
        <fullName evidence="2">Type I restriction enzyme M protein</fullName>
    </submittedName>
</protein>
<keyword evidence="1" id="KW-0460">Magnesium</keyword>
<organism evidence="2 3">
    <name type="scientific">Succiniclasticum ruminis DSM 9236</name>
    <dbReference type="NCBI Taxonomy" id="1123323"/>
    <lineage>
        <taxon>Bacteria</taxon>
        <taxon>Bacillati</taxon>
        <taxon>Bacillota</taxon>
        <taxon>Negativicutes</taxon>
        <taxon>Acidaminococcales</taxon>
        <taxon>Acidaminococcaceae</taxon>
        <taxon>Succiniclasticum</taxon>
    </lineage>
</organism>
<sequence length="266" mass="29427">MLGAIIGDMSGSRFEWDNIKTKNFELLNEECFPTDDSIMTVAIAKTILECNGDYAAIEEKAIKNMQMLGRLYPMAGYGARFYDWLFEDNPKPYHSFGNGAAMRVSPCGFAAGTMEEAIALAKAVTKVTHNHREGMKAAEAVTVAIFMARSGKKIAEIREHIEKKYYKINFTLDQIRPAYTFDVTCQGSVPQAFEAFFESTGFEDAIRNAVSIGGDSDTIAAITGSMAEAYYGIPSAILERALALLDDNLLIIAEKFEKKFGQKKEI</sequence>
<feature type="binding site" evidence="1">
    <location>
        <position position="34"/>
    </location>
    <ligand>
        <name>Mg(2+)</name>
        <dbReference type="ChEBI" id="CHEBI:18420"/>
        <label>1</label>
    </ligand>
</feature>
<dbReference type="Pfam" id="PF03747">
    <property type="entry name" value="ADP_ribosyl_GH"/>
    <property type="match status" value="1"/>
</dbReference>
<feature type="binding site" evidence="1">
    <location>
        <position position="35"/>
    </location>
    <ligand>
        <name>Mg(2+)</name>
        <dbReference type="ChEBI" id="CHEBI:18420"/>
        <label>1</label>
    </ligand>
</feature>
<dbReference type="EMBL" id="FONL01000028">
    <property type="protein sequence ID" value="SFE87524.1"/>
    <property type="molecule type" value="Genomic_DNA"/>
</dbReference>
<gene>
    <name evidence="2" type="ORF">SAMN05216245_12816</name>
</gene>
<dbReference type="STRING" id="1123323.SAMN05216245_12816"/>
<keyword evidence="1" id="KW-0479">Metal-binding</keyword>
<dbReference type="GO" id="GO:0046872">
    <property type="term" value="F:metal ion binding"/>
    <property type="evidence" value="ECO:0007669"/>
    <property type="project" value="UniProtKB-KW"/>
</dbReference>
<reference evidence="2 3" key="1">
    <citation type="submission" date="2016-10" db="EMBL/GenBank/DDBJ databases">
        <authorList>
            <person name="de Groot N.N."/>
        </authorList>
    </citation>
    <scope>NUCLEOTIDE SEQUENCE [LARGE SCALE GENOMIC DNA]</scope>
    <source>
        <strain evidence="2 3">DSM 9236</strain>
    </source>
</reference>
<feature type="binding site" evidence="1">
    <location>
        <position position="215"/>
    </location>
    <ligand>
        <name>Mg(2+)</name>
        <dbReference type="ChEBI" id="CHEBI:18420"/>
        <label>1</label>
    </ligand>
</feature>
<dbReference type="InterPro" id="IPR050792">
    <property type="entry name" value="ADP-ribosylglycohydrolase"/>
</dbReference>
<comment type="cofactor">
    <cofactor evidence="1">
        <name>Mg(2+)</name>
        <dbReference type="ChEBI" id="CHEBI:18420"/>
    </cofactor>
    <text evidence="1">Binds 2 magnesium ions per subunit.</text>
</comment>
<dbReference type="RefSeq" id="WP_093914319.1">
    <property type="nucleotide sequence ID" value="NZ_FONL01000028.1"/>
</dbReference>
<dbReference type="InterPro" id="IPR036705">
    <property type="entry name" value="Ribosyl_crysJ1_sf"/>
</dbReference>
<feature type="binding site" evidence="1">
    <location>
        <position position="36"/>
    </location>
    <ligand>
        <name>Mg(2+)</name>
        <dbReference type="ChEBI" id="CHEBI:18420"/>
        <label>1</label>
    </ligand>
</feature>
<dbReference type="Proteomes" id="UP000198896">
    <property type="component" value="Unassembled WGS sequence"/>
</dbReference>
<feature type="binding site" evidence="1">
    <location>
        <position position="218"/>
    </location>
    <ligand>
        <name>Mg(2+)</name>
        <dbReference type="ChEBI" id="CHEBI:18420"/>
        <label>1</label>
    </ligand>
</feature>
<name>A0A1I2E3N7_9FIRM</name>
<keyword evidence="3" id="KW-1185">Reference proteome</keyword>
<dbReference type="PANTHER" id="PTHR16222">
    <property type="entry name" value="ADP-RIBOSYLGLYCOHYDROLASE"/>
    <property type="match status" value="1"/>
</dbReference>
<evidence type="ECO:0000256" key="1">
    <source>
        <dbReference type="PIRSR" id="PIRSR605502-1"/>
    </source>
</evidence>
<dbReference type="InterPro" id="IPR005502">
    <property type="entry name" value="Ribosyl_crysJ1"/>
</dbReference>
<dbReference type="OrthoDB" id="9814572at2"/>
<evidence type="ECO:0000313" key="3">
    <source>
        <dbReference type="Proteomes" id="UP000198896"/>
    </source>
</evidence>
<dbReference type="Gene3D" id="1.10.4080.10">
    <property type="entry name" value="ADP-ribosylation/Crystallin J1"/>
    <property type="match status" value="1"/>
</dbReference>
<dbReference type="AlphaFoldDB" id="A0A1I2E3N7"/>
<dbReference type="SUPFAM" id="SSF101478">
    <property type="entry name" value="ADP-ribosylglycohydrolase"/>
    <property type="match status" value="1"/>
</dbReference>
<accession>A0A1I2E3N7</accession>
<proteinExistence type="predicted"/>
<dbReference type="PANTHER" id="PTHR16222:SF12">
    <property type="entry name" value="ADP-RIBOSYLGLYCOHYDROLASE-RELATED"/>
    <property type="match status" value="1"/>
</dbReference>
<evidence type="ECO:0000313" key="2">
    <source>
        <dbReference type="EMBL" id="SFE87524.1"/>
    </source>
</evidence>